<sequence>MASRQAWSRLATQPLLTVAQRSAASTSPSFALRHLARRPAPVPAAAPSQASSPITFIRLAHNIPRPKQTAPSQDSETPAAASQKAQLAGSGQNNNSAAQNVGLAPHYELTFTCLPCGTRSAHHVSKQGYHHGAVLITCPSCRNRHVISDHLGIFGNVTKEGGGRTIEDILREKGQLVKKGTLGEDGDIEFWEDGTQSERQTRLAAEDVMLPPAKDKKAKTGAADEAAPGSTFKSAGKE</sequence>
<keyword evidence="2 4" id="KW-0863">Zinc-finger</keyword>
<evidence type="ECO:0000259" key="6">
    <source>
        <dbReference type="PROSITE" id="PS51501"/>
    </source>
</evidence>
<feature type="compositionally biased region" description="Polar residues" evidence="5">
    <location>
        <begin position="83"/>
        <end position="97"/>
    </location>
</feature>
<feature type="region of interest" description="Disordered" evidence="5">
    <location>
        <begin position="193"/>
        <end position="238"/>
    </location>
</feature>
<dbReference type="Pfam" id="PF05180">
    <property type="entry name" value="zf-DNL"/>
    <property type="match status" value="1"/>
</dbReference>
<name>A0ABR3ZK83_9PEZI</name>
<dbReference type="InterPro" id="IPR007853">
    <property type="entry name" value="Znf_DNL-typ"/>
</dbReference>
<dbReference type="PANTHER" id="PTHR20922">
    <property type="entry name" value="DNL-TYPE ZINC FINGER PROTEIN"/>
    <property type="match status" value="1"/>
</dbReference>
<keyword evidence="3" id="KW-0862">Zinc</keyword>
<dbReference type="PANTHER" id="PTHR20922:SF13">
    <property type="entry name" value="DNL-TYPE ZINC FINGER PROTEIN"/>
    <property type="match status" value="1"/>
</dbReference>
<feature type="domain" description="DNL-type" evidence="6">
    <location>
        <begin position="102"/>
        <end position="202"/>
    </location>
</feature>
<organism evidence="7 8">
    <name type="scientific">Sporothrix stenoceras</name>
    <dbReference type="NCBI Taxonomy" id="5173"/>
    <lineage>
        <taxon>Eukaryota</taxon>
        <taxon>Fungi</taxon>
        <taxon>Dikarya</taxon>
        <taxon>Ascomycota</taxon>
        <taxon>Pezizomycotina</taxon>
        <taxon>Sordariomycetes</taxon>
        <taxon>Sordariomycetidae</taxon>
        <taxon>Ophiostomatales</taxon>
        <taxon>Ophiostomataceae</taxon>
        <taxon>Sporothrix</taxon>
    </lineage>
</organism>
<evidence type="ECO:0000256" key="1">
    <source>
        <dbReference type="ARBA" id="ARBA00022723"/>
    </source>
</evidence>
<proteinExistence type="predicted"/>
<gene>
    <name evidence="7" type="ORF">Sste5346_002310</name>
</gene>
<evidence type="ECO:0000256" key="4">
    <source>
        <dbReference type="PROSITE-ProRule" id="PRU00834"/>
    </source>
</evidence>
<dbReference type="PROSITE" id="PS51501">
    <property type="entry name" value="ZF_DNL"/>
    <property type="match status" value="1"/>
</dbReference>
<evidence type="ECO:0000256" key="3">
    <source>
        <dbReference type="ARBA" id="ARBA00022833"/>
    </source>
</evidence>
<evidence type="ECO:0000313" key="8">
    <source>
        <dbReference type="Proteomes" id="UP001583186"/>
    </source>
</evidence>
<evidence type="ECO:0000256" key="2">
    <source>
        <dbReference type="ARBA" id="ARBA00022771"/>
    </source>
</evidence>
<reference evidence="7 8" key="1">
    <citation type="journal article" date="2024" name="IMA Fungus">
        <title>IMA Genome - F19 : A genome assembly and annotation guide to empower mycologists, including annotated draft genome sequences of Ceratocystis pirilliformis, Diaporthe australafricana, Fusarium ophioides, Paecilomyces lecythidis, and Sporothrix stenoceras.</title>
        <authorList>
            <person name="Aylward J."/>
            <person name="Wilson A.M."/>
            <person name="Visagie C.M."/>
            <person name="Spraker J."/>
            <person name="Barnes I."/>
            <person name="Buitendag C."/>
            <person name="Ceriani C."/>
            <person name="Del Mar Angel L."/>
            <person name="du Plessis D."/>
            <person name="Fuchs T."/>
            <person name="Gasser K."/>
            <person name="Kramer D."/>
            <person name="Li W."/>
            <person name="Munsamy K."/>
            <person name="Piso A."/>
            <person name="Price J.L."/>
            <person name="Sonnekus B."/>
            <person name="Thomas C."/>
            <person name="van der Nest A."/>
            <person name="van Dijk A."/>
            <person name="van Heerden A."/>
            <person name="van Vuuren N."/>
            <person name="Yilmaz N."/>
            <person name="Duong T.A."/>
            <person name="van der Merwe N.A."/>
            <person name="Wingfield M.J."/>
            <person name="Wingfield B.D."/>
        </authorList>
    </citation>
    <scope>NUCLEOTIDE SEQUENCE [LARGE SCALE GENOMIC DNA]</scope>
    <source>
        <strain evidence="7 8">CMW 5346</strain>
    </source>
</reference>
<keyword evidence="1" id="KW-0479">Metal-binding</keyword>
<dbReference type="InterPro" id="IPR024158">
    <property type="entry name" value="Mt_import_TIM15"/>
</dbReference>
<feature type="region of interest" description="Disordered" evidence="5">
    <location>
        <begin position="65"/>
        <end position="97"/>
    </location>
</feature>
<protein>
    <recommendedName>
        <fullName evidence="6">DNL-type domain-containing protein</fullName>
    </recommendedName>
</protein>
<evidence type="ECO:0000313" key="7">
    <source>
        <dbReference type="EMBL" id="KAL1900587.1"/>
    </source>
</evidence>
<evidence type="ECO:0000256" key="5">
    <source>
        <dbReference type="SAM" id="MobiDB-lite"/>
    </source>
</evidence>
<keyword evidence="8" id="KW-1185">Reference proteome</keyword>
<accession>A0ABR3ZK83</accession>
<dbReference type="EMBL" id="JAWCUI010000009">
    <property type="protein sequence ID" value="KAL1900587.1"/>
    <property type="molecule type" value="Genomic_DNA"/>
</dbReference>
<comment type="caution">
    <text evidence="7">The sequence shown here is derived from an EMBL/GenBank/DDBJ whole genome shotgun (WGS) entry which is preliminary data.</text>
</comment>
<dbReference type="Proteomes" id="UP001583186">
    <property type="component" value="Unassembled WGS sequence"/>
</dbReference>